<feature type="region of interest" description="Disordered" evidence="2">
    <location>
        <begin position="1019"/>
        <end position="1130"/>
    </location>
</feature>
<dbReference type="PANTHER" id="PTHR22741">
    <property type="entry name" value="P140CAP/SNIP-RELATED"/>
    <property type="match status" value="1"/>
</dbReference>
<feature type="region of interest" description="Disordered" evidence="2">
    <location>
        <begin position="713"/>
        <end position="751"/>
    </location>
</feature>
<gene>
    <name evidence="4" type="ORF">KP79_PYT19627</name>
</gene>
<dbReference type="PANTHER" id="PTHR22741:SF10">
    <property type="entry name" value="COILED-COIL DOMAIN-CONTAINING PROTEIN CG32809"/>
    <property type="match status" value="1"/>
</dbReference>
<feature type="compositionally biased region" description="Basic and acidic residues" evidence="2">
    <location>
        <begin position="1470"/>
        <end position="1497"/>
    </location>
</feature>
<dbReference type="InterPro" id="IPR051825">
    <property type="entry name" value="SRCIN1"/>
</dbReference>
<dbReference type="Proteomes" id="UP000242188">
    <property type="component" value="Unassembled WGS sequence"/>
</dbReference>
<name>A0A210QIW8_MIZYE</name>
<feature type="compositionally biased region" description="Low complexity" evidence="2">
    <location>
        <begin position="25"/>
        <end position="39"/>
    </location>
</feature>
<feature type="compositionally biased region" description="Polar residues" evidence="2">
    <location>
        <begin position="1323"/>
        <end position="1334"/>
    </location>
</feature>
<dbReference type="InterPro" id="IPR022782">
    <property type="entry name" value="AIP3-like_C"/>
</dbReference>
<organism evidence="4 5">
    <name type="scientific">Mizuhopecten yessoensis</name>
    <name type="common">Japanese scallop</name>
    <name type="synonym">Patinopecten yessoensis</name>
    <dbReference type="NCBI Taxonomy" id="6573"/>
    <lineage>
        <taxon>Eukaryota</taxon>
        <taxon>Metazoa</taxon>
        <taxon>Spiralia</taxon>
        <taxon>Lophotrochozoa</taxon>
        <taxon>Mollusca</taxon>
        <taxon>Bivalvia</taxon>
        <taxon>Autobranchia</taxon>
        <taxon>Pteriomorphia</taxon>
        <taxon>Pectinida</taxon>
        <taxon>Pectinoidea</taxon>
        <taxon>Pectinidae</taxon>
        <taxon>Mizuhopecten</taxon>
    </lineage>
</organism>
<feature type="compositionally biased region" description="Polar residues" evidence="2">
    <location>
        <begin position="485"/>
        <end position="494"/>
    </location>
</feature>
<feature type="compositionally biased region" description="Low complexity" evidence="2">
    <location>
        <begin position="713"/>
        <end position="728"/>
    </location>
</feature>
<reference evidence="4 5" key="1">
    <citation type="journal article" date="2017" name="Nat. Ecol. Evol.">
        <title>Scallop genome provides insights into evolution of bilaterian karyotype and development.</title>
        <authorList>
            <person name="Wang S."/>
            <person name="Zhang J."/>
            <person name="Jiao W."/>
            <person name="Li J."/>
            <person name="Xun X."/>
            <person name="Sun Y."/>
            <person name="Guo X."/>
            <person name="Huan P."/>
            <person name="Dong B."/>
            <person name="Zhang L."/>
            <person name="Hu X."/>
            <person name="Sun X."/>
            <person name="Wang J."/>
            <person name="Zhao C."/>
            <person name="Wang Y."/>
            <person name="Wang D."/>
            <person name="Huang X."/>
            <person name="Wang R."/>
            <person name="Lv J."/>
            <person name="Li Y."/>
            <person name="Zhang Z."/>
            <person name="Liu B."/>
            <person name="Lu W."/>
            <person name="Hui Y."/>
            <person name="Liang J."/>
            <person name="Zhou Z."/>
            <person name="Hou R."/>
            <person name="Li X."/>
            <person name="Liu Y."/>
            <person name="Li H."/>
            <person name="Ning X."/>
            <person name="Lin Y."/>
            <person name="Zhao L."/>
            <person name="Xing Q."/>
            <person name="Dou J."/>
            <person name="Li Y."/>
            <person name="Mao J."/>
            <person name="Guo H."/>
            <person name="Dou H."/>
            <person name="Li T."/>
            <person name="Mu C."/>
            <person name="Jiang W."/>
            <person name="Fu Q."/>
            <person name="Fu X."/>
            <person name="Miao Y."/>
            <person name="Liu J."/>
            <person name="Yu Q."/>
            <person name="Li R."/>
            <person name="Liao H."/>
            <person name="Li X."/>
            <person name="Kong Y."/>
            <person name="Jiang Z."/>
            <person name="Chourrout D."/>
            <person name="Li R."/>
            <person name="Bao Z."/>
        </authorList>
    </citation>
    <scope>NUCLEOTIDE SEQUENCE [LARGE SCALE GENOMIC DNA]</scope>
    <source>
        <strain evidence="4 5">PY_sf001</strain>
    </source>
</reference>
<feature type="compositionally biased region" description="Polar residues" evidence="2">
    <location>
        <begin position="1040"/>
        <end position="1049"/>
    </location>
</feature>
<dbReference type="Pfam" id="PF03915">
    <property type="entry name" value="AIP3"/>
    <property type="match status" value="2"/>
</dbReference>
<dbReference type="Gene3D" id="1.20.58.1540">
    <property type="entry name" value="Actin interacting protein 3, C-terminal domain"/>
    <property type="match status" value="1"/>
</dbReference>
<feature type="region of interest" description="Disordered" evidence="2">
    <location>
        <begin position="108"/>
        <end position="144"/>
    </location>
</feature>
<dbReference type="STRING" id="6573.A0A210QIW8"/>
<dbReference type="GO" id="GO:0005737">
    <property type="term" value="C:cytoplasm"/>
    <property type="evidence" value="ECO:0007669"/>
    <property type="project" value="TreeGrafter"/>
</dbReference>
<protein>
    <recommendedName>
        <fullName evidence="3">Actin interacting protein 3-like C-terminal domain-containing protein</fullName>
    </recommendedName>
</protein>
<feature type="region of interest" description="Disordered" evidence="2">
    <location>
        <begin position="557"/>
        <end position="591"/>
    </location>
</feature>
<feature type="compositionally biased region" description="Polar residues" evidence="2">
    <location>
        <begin position="641"/>
        <end position="658"/>
    </location>
</feature>
<feature type="compositionally biased region" description="Basic and acidic residues" evidence="2">
    <location>
        <begin position="41"/>
        <end position="52"/>
    </location>
</feature>
<feature type="compositionally biased region" description="Basic and acidic residues" evidence="2">
    <location>
        <begin position="1086"/>
        <end position="1124"/>
    </location>
</feature>
<feature type="compositionally biased region" description="Low complexity" evidence="2">
    <location>
        <begin position="1296"/>
        <end position="1305"/>
    </location>
</feature>
<feature type="compositionally biased region" description="Polar residues" evidence="2">
    <location>
        <begin position="729"/>
        <end position="738"/>
    </location>
</feature>
<feature type="region of interest" description="Disordered" evidence="2">
    <location>
        <begin position="638"/>
        <end position="688"/>
    </location>
</feature>
<feature type="compositionally biased region" description="Low complexity" evidence="2">
    <location>
        <begin position="1064"/>
        <end position="1085"/>
    </location>
</feature>
<dbReference type="EMBL" id="NEDP02003489">
    <property type="protein sequence ID" value="OWF48551.1"/>
    <property type="molecule type" value="Genomic_DNA"/>
</dbReference>
<evidence type="ECO:0000259" key="3">
    <source>
        <dbReference type="Pfam" id="PF03915"/>
    </source>
</evidence>
<feature type="region of interest" description="Disordered" evidence="2">
    <location>
        <begin position="1143"/>
        <end position="1197"/>
    </location>
</feature>
<feature type="region of interest" description="Disordered" evidence="2">
    <location>
        <begin position="1209"/>
        <end position="1600"/>
    </location>
</feature>
<feature type="region of interest" description="Disordered" evidence="2">
    <location>
        <begin position="475"/>
        <end position="496"/>
    </location>
</feature>
<evidence type="ECO:0000313" key="4">
    <source>
        <dbReference type="EMBL" id="OWF48551.1"/>
    </source>
</evidence>
<feature type="domain" description="Actin interacting protein 3-like C-terminal" evidence="3">
    <location>
        <begin position="329"/>
        <end position="408"/>
    </location>
</feature>
<sequence>MFGMMRDGFLSCFWGGTGGDDPEVGSNQGNSSTNRNGSRSRPRDVIRSDTNGRRVMPPSGKMIGSIRPEKCQPRSNYYLRSEYEEYVRSKQVAQPRRRLPLKNPITESIYTAGPSHRTRGSRSRSPAEDHYVSRSRSPVEGHYNTSRVQSPAQFHDFIRCHSPAQSDRPEDFSPIYAQVIRCPRTNYRHQGQYPRRLSIQDDGRPLRGILKKPREMSPYPHSFQDSARKKEAFMELLAKRYPQYRDKISGTGSEDGFPIGGRRTRDPARRATVVTYNPGSVSGEYEDSDTMSNIEGPVTNFTRGGYMRSSLPIVRSPPNTYERPMGFVFLIYREETRRAVLPNEITHLDTVRAMFVRAFPQKLNLEILESPRRKIYVLEAKSSIYYQLEDLRDIRDRSVLKIHECDSFEPQKIKEPAPETRGKLVQPPAGQRGQGFPGESPATAITDHVRKAQTMPPSMAHSYPSYVEMEYERPRSQTPDPIRMSKSQGTSSGTYGRVMYQSPERQLSLERPNLRPIPENHQMQNGYIPNSKKTSYDDMDGRGQPIYVHLQGCRSQPPPGDPLRRAFSPPPSSAVSQEYEHFRAPGGPAPGAPPQTYVAHGTRASNVSAPQRATGPGTDPRHAMHNNRHSLAFTPMADKTVSPTKPTVTNGVPRSQSYRVAPDTERSVPLPQRPRSVTPQPVPPDVDSKFRMDKMEAQIANLAAWVQTAVVSTNSSRASSVRSGASTTPSDTGGSQLGSIPGSLSDLSTASQTTLTPGIKEGILNIKKQTTELRSDLRNIRRLHQLNKECMQESIQDTLQKITKVLSTVPGTENQVLRKQRSETDVRLKSYIGDKAMAFRELGDLESCVEELRFDVLSRHCLVNMTDVEGMALLLSQVARCLGELKGLFPSLQEEVKHVLSGEMEVVVKEEKFLKDEPDTLEEGLKRCKKLTNTLFTLKRLASVQEHRPHQKAGQRLGGMVPTDGDRKHLLENITALVPDHDARLRKLEEADASRERKKKIVVKQEALKFGRSLEMATRSLKPASSKEQLEKGPEVMTALQGTESQPSGSKVEGSPSLVHKPTSSSSDATVKSSSLPPSSSTSDKSVQRGDRDRQTDQSKSETRPLLTEKSRSLDNRLDSREAMVSDMTVMRKPAVVVSAELPSASKCLPVEASKPHVNGDKMASGKPQLTNGKGGSSKRSKSVDSGALEDKDVKRNAEILRIQKNAARANFFSSITTPPTSPEEEKRSLDSPSGAKVMDYTVRISPVKVTVSGETQYTVSSSSSNTQRPNVSSSSGKPTFLPVSSKREKTGETKSATPSPTTPSYVITPGGTRVSSIPRISPQKNSGASVQNRDISEPKTSSSPSSKDSGSVSANGSSSAKSNGKVTDKVEKKGSSYSSVEGRQKRPPPPPPPRKSSSRPGASTAGPLSPVRTEGDPQDSSVVTGHRMGSALNVGTLTSTPKAGITHKPTTKFEKDLAGGKSVSNLGNNDRRKSDKTDSQLAKSDKTETPVVKSEKLSPATAPVTLKFEDTLDQSEMASGMRREERESSSESTTSSSSLDSQQGTVVLRCTGKTNRKPKPPPPARRSSLPLGNNPPTEKMYSSSRSKVNGRRESDGDIG</sequence>
<feature type="compositionally biased region" description="Basic and acidic residues" evidence="2">
    <location>
        <begin position="1591"/>
        <end position="1600"/>
    </location>
</feature>
<feature type="compositionally biased region" description="Low complexity" evidence="2">
    <location>
        <begin position="1339"/>
        <end position="1366"/>
    </location>
</feature>
<proteinExistence type="predicted"/>
<feature type="region of interest" description="Disordered" evidence="2">
    <location>
        <begin position="415"/>
        <end position="439"/>
    </location>
</feature>
<evidence type="ECO:0000313" key="5">
    <source>
        <dbReference type="Proteomes" id="UP000242188"/>
    </source>
</evidence>
<accession>A0A210QIW8</accession>
<evidence type="ECO:0000256" key="1">
    <source>
        <dbReference type="ARBA" id="ARBA00023054"/>
    </source>
</evidence>
<feature type="domain" description="Actin interacting protein 3-like C-terminal" evidence="3">
    <location>
        <begin position="738"/>
        <end position="1001"/>
    </location>
</feature>
<evidence type="ECO:0000256" key="2">
    <source>
        <dbReference type="SAM" id="MobiDB-lite"/>
    </source>
</evidence>
<feature type="compositionally biased region" description="Polar residues" evidence="2">
    <location>
        <begin position="1575"/>
        <end position="1588"/>
    </location>
</feature>
<dbReference type="OrthoDB" id="6022652at2759"/>
<keyword evidence="1" id="KW-0175">Coiled coil</keyword>
<keyword evidence="5" id="KW-1185">Reference proteome</keyword>
<feature type="region of interest" description="Disordered" evidence="2">
    <location>
        <begin position="19"/>
        <end position="69"/>
    </location>
</feature>
<comment type="caution">
    <text evidence="4">The sequence shown here is derived from an EMBL/GenBank/DDBJ whole genome shotgun (WGS) entry which is preliminary data.</text>
</comment>
<feature type="compositionally biased region" description="Polar residues" evidence="2">
    <location>
        <begin position="1253"/>
        <end position="1278"/>
    </location>
</feature>